<dbReference type="PANTHER" id="PTHR48436:SF1">
    <property type="entry name" value="2, PUTATIVE-RELATED"/>
    <property type="match status" value="1"/>
</dbReference>
<dbReference type="PANTHER" id="PTHR48436">
    <property type="entry name" value="2, PUTATIVE-RELATED"/>
    <property type="match status" value="1"/>
</dbReference>
<proteinExistence type="predicted"/>
<dbReference type="InterPro" id="IPR055276">
    <property type="entry name" value="NHL41-like"/>
</dbReference>
<dbReference type="EMBL" id="JBBPBK010000006">
    <property type="protein sequence ID" value="KAK9283442.1"/>
    <property type="molecule type" value="Genomic_DNA"/>
</dbReference>
<evidence type="ECO:0000313" key="2">
    <source>
        <dbReference type="Proteomes" id="UP001415857"/>
    </source>
</evidence>
<protein>
    <submittedName>
        <fullName evidence="1">Uncharacterized protein</fullName>
    </submittedName>
</protein>
<organism evidence="1 2">
    <name type="scientific">Liquidambar formosana</name>
    <name type="common">Formosan gum</name>
    <dbReference type="NCBI Taxonomy" id="63359"/>
    <lineage>
        <taxon>Eukaryota</taxon>
        <taxon>Viridiplantae</taxon>
        <taxon>Streptophyta</taxon>
        <taxon>Embryophyta</taxon>
        <taxon>Tracheophyta</taxon>
        <taxon>Spermatophyta</taxon>
        <taxon>Magnoliopsida</taxon>
        <taxon>eudicotyledons</taxon>
        <taxon>Gunneridae</taxon>
        <taxon>Pentapetalae</taxon>
        <taxon>Saxifragales</taxon>
        <taxon>Altingiaceae</taxon>
        <taxon>Liquidambar</taxon>
    </lineage>
</organism>
<sequence length="351" mass="39634">MDGVEDHEALFHSYPCDLYYVQSPSTLSHANSAADCRHNESTYHSPLRSDNFIITNPTITSTSAREASRFTLSHYSSSRGSNNSFLQEKKIVYDLQSHENDAENGEKCRIIVGTDVVEEEKYEDDFDDDDEKDDVFYGRKGGHGWWKYFSFRTSSSCGWICLQISWRLMLSLGLALLVFFIVTKPPPPKLSIKMAGIRQFGLGEGVDASGIPTKILTCNCSMELLIDNKSKTFGLHIHPPLMEMSFGRLPFALSRGPELYAESYGSTLFQLYVGTRNRPMYAAGRDMEDMLESGHGLPLVIRVSLRSSFRVVWSLIEPKFHHQAECLLVLDSSYDKKHQTQAYNSSCIISS</sequence>
<accession>A0AAP0RX24</accession>
<reference evidence="1 2" key="1">
    <citation type="journal article" date="2024" name="Plant J.">
        <title>Genome sequences and population genomics reveal climatic adaptation and genomic divergence between two closely related sweetgum species.</title>
        <authorList>
            <person name="Xu W.Q."/>
            <person name="Ren C.Q."/>
            <person name="Zhang X.Y."/>
            <person name="Comes H.P."/>
            <person name="Liu X.H."/>
            <person name="Li Y.G."/>
            <person name="Kettle C.J."/>
            <person name="Jalonen R."/>
            <person name="Gaisberger H."/>
            <person name="Ma Y.Z."/>
            <person name="Qiu Y.X."/>
        </authorList>
    </citation>
    <scope>NUCLEOTIDE SEQUENCE [LARGE SCALE GENOMIC DNA]</scope>
    <source>
        <strain evidence="1">Hangzhou</strain>
    </source>
</reference>
<name>A0AAP0RX24_LIQFO</name>
<comment type="caution">
    <text evidence="1">The sequence shown here is derived from an EMBL/GenBank/DDBJ whole genome shotgun (WGS) entry which is preliminary data.</text>
</comment>
<keyword evidence="2" id="KW-1185">Reference proteome</keyword>
<gene>
    <name evidence="1" type="ORF">L1049_011684</name>
</gene>
<evidence type="ECO:0000313" key="1">
    <source>
        <dbReference type="EMBL" id="KAK9283442.1"/>
    </source>
</evidence>
<dbReference type="AlphaFoldDB" id="A0AAP0RX24"/>
<dbReference type="Proteomes" id="UP001415857">
    <property type="component" value="Unassembled WGS sequence"/>
</dbReference>